<reference evidence="1" key="2">
    <citation type="submission" date="2024-05" db="EMBL/GenBank/DDBJ databases">
        <title>Rhodohalobacter halophilus gen. nov., sp. nov., a moderately halophilic member of the family Balneolaceae.</title>
        <authorList>
            <person name="Xia J."/>
        </authorList>
    </citation>
    <scope>NUCLEOTIDE SEQUENCE</scope>
    <source>
        <strain evidence="1">WB101</strain>
    </source>
</reference>
<gene>
    <name evidence="1" type="ORF">L6773_06595</name>
</gene>
<sequence>MDSDGNLLLSFGQKGQGPGELESIAGFWVFDNEYLVYDYNGFKFISYDYQGDLIDEKVVEENPVNPGFPPNIPITVHAISSHELLIPSGGRNGSLFAITNIETEEMRFAGKSIGKHIGSYNHEEVQEAYSKGEIPDVNMNLVILESSFSNIYSFQQTTGILEKFSNSGELIWEKNLKVPAQDNLFDQISRKNQDASKRGEPTQLFAYAKAMDANKNGVAVLLNTPEGNPVTVARVPDDGSRLDVITFPGLDQEEFGFLGSFSVSVDDSRAYFLNVQDGIIYEAEWPI</sequence>
<name>A0ABS9KBL7_9BACT</name>
<evidence type="ECO:0000313" key="1">
    <source>
        <dbReference type="EMBL" id="MCG2588228.1"/>
    </source>
</evidence>
<organism evidence="1 2">
    <name type="scientific">Rhodohalobacter sulfatireducens</name>
    <dbReference type="NCBI Taxonomy" id="2911366"/>
    <lineage>
        <taxon>Bacteria</taxon>
        <taxon>Pseudomonadati</taxon>
        <taxon>Balneolota</taxon>
        <taxon>Balneolia</taxon>
        <taxon>Balneolales</taxon>
        <taxon>Balneolaceae</taxon>
        <taxon>Rhodohalobacter</taxon>
    </lineage>
</organism>
<reference evidence="1" key="1">
    <citation type="submission" date="2022-01" db="EMBL/GenBank/DDBJ databases">
        <authorList>
            <person name="Wang Y."/>
        </authorList>
    </citation>
    <scope>NUCLEOTIDE SEQUENCE</scope>
    <source>
        <strain evidence="1">WB101</strain>
    </source>
</reference>
<dbReference type="RefSeq" id="WP_237853071.1">
    <property type="nucleotide sequence ID" value="NZ_JAKLWS010000006.1"/>
</dbReference>
<comment type="caution">
    <text evidence="1">The sequence shown here is derived from an EMBL/GenBank/DDBJ whole genome shotgun (WGS) entry which is preliminary data.</text>
</comment>
<evidence type="ECO:0008006" key="3">
    <source>
        <dbReference type="Google" id="ProtNLM"/>
    </source>
</evidence>
<proteinExistence type="predicted"/>
<protein>
    <recommendedName>
        <fullName evidence="3">6-bladed beta-propeller</fullName>
    </recommendedName>
</protein>
<dbReference type="EMBL" id="JAKLWS010000006">
    <property type="protein sequence ID" value="MCG2588228.1"/>
    <property type="molecule type" value="Genomic_DNA"/>
</dbReference>
<evidence type="ECO:0000313" key="2">
    <source>
        <dbReference type="Proteomes" id="UP001165366"/>
    </source>
</evidence>
<keyword evidence="2" id="KW-1185">Reference proteome</keyword>
<accession>A0ABS9KBL7</accession>
<dbReference type="Proteomes" id="UP001165366">
    <property type="component" value="Unassembled WGS sequence"/>
</dbReference>